<dbReference type="Proteomes" id="UP000683360">
    <property type="component" value="Unassembled WGS sequence"/>
</dbReference>
<dbReference type="EMBL" id="CAJPWZ010003260">
    <property type="protein sequence ID" value="CAG2255244.1"/>
    <property type="molecule type" value="Genomic_DNA"/>
</dbReference>
<dbReference type="InterPro" id="IPR051077">
    <property type="entry name" value="Ca-dependent_lectin"/>
</dbReference>
<dbReference type="GO" id="GO:0005615">
    <property type="term" value="C:extracellular space"/>
    <property type="evidence" value="ECO:0007669"/>
    <property type="project" value="TreeGrafter"/>
</dbReference>
<evidence type="ECO:0000313" key="2">
    <source>
        <dbReference type="Proteomes" id="UP000683360"/>
    </source>
</evidence>
<accession>A0A8S3VBZ2</accession>
<dbReference type="PANTHER" id="PTHR24024:SF18">
    <property type="entry name" value="SHORT-CHAIN COLLAGEN C4-LIKE"/>
    <property type="match status" value="1"/>
</dbReference>
<dbReference type="PANTHER" id="PTHR24024">
    <property type="entry name" value="PULMONARY SURFACTANT-ASSOCIATED PROTEIN A"/>
    <property type="match status" value="1"/>
</dbReference>
<dbReference type="SUPFAM" id="SSF53474">
    <property type="entry name" value="alpha/beta-Hydrolases"/>
    <property type="match status" value="1"/>
</dbReference>
<evidence type="ECO:0000313" key="1">
    <source>
        <dbReference type="EMBL" id="CAG2255244.1"/>
    </source>
</evidence>
<dbReference type="OrthoDB" id="6086925at2759"/>
<protein>
    <submittedName>
        <fullName evidence="1">Uncharacterized protein</fullName>
    </submittedName>
</protein>
<comment type="caution">
    <text evidence="1">The sequence shown here is derived from an EMBL/GenBank/DDBJ whole genome shotgun (WGS) entry which is preliminary data.</text>
</comment>
<gene>
    <name evidence="1" type="ORF">MEDL_66655</name>
</gene>
<reference evidence="1" key="1">
    <citation type="submission" date="2021-03" db="EMBL/GenBank/DDBJ databases">
        <authorList>
            <person name="Bekaert M."/>
        </authorList>
    </citation>
    <scope>NUCLEOTIDE SEQUENCE</scope>
</reference>
<name>A0A8S3VBZ2_MYTED</name>
<sequence length="382" mass="43934">MSMYLRTKCAKYQQHSLYRLYSQAGGNQYTHKGGGVNYLCLPSNPENGDPFSAETNQIFGAEYELASSQFPSGMKNKKTLHNKDVPCTVCYQRKRSTVLMIPGRKTCYKGWAFEYNGYIMSDYKDYSSKEYVCVDKDAEPVDNKSSNEDGALFYGVKTKCGSLRCPPYKDATDVHCVVFHKHYTHYIRRNCAKKTMLRTSLFFSLLLVVLLKECKSSRLDNYGGPCNKLSSNFINNCGYNAAYDLLNWIYGNLTLNPFTFHILIDYNHLYNNSRNQQPTRFCPDRHYIDDVYVKHTGYNEVGELNNIIILYPQAVPNSKNADGCWDMYGFTGSDYGQYFIFYKICTFSNSFFFSNFRKNGFKIQNKTEGPNETLTKIGVLVN</sequence>
<dbReference type="AlphaFoldDB" id="A0A8S3VBZ2"/>
<dbReference type="InterPro" id="IPR029058">
    <property type="entry name" value="AB_hydrolase_fold"/>
</dbReference>
<keyword evidence="2" id="KW-1185">Reference proteome</keyword>
<organism evidence="1 2">
    <name type="scientific">Mytilus edulis</name>
    <name type="common">Blue mussel</name>
    <dbReference type="NCBI Taxonomy" id="6550"/>
    <lineage>
        <taxon>Eukaryota</taxon>
        <taxon>Metazoa</taxon>
        <taxon>Spiralia</taxon>
        <taxon>Lophotrochozoa</taxon>
        <taxon>Mollusca</taxon>
        <taxon>Bivalvia</taxon>
        <taxon>Autobranchia</taxon>
        <taxon>Pteriomorphia</taxon>
        <taxon>Mytilida</taxon>
        <taxon>Mytiloidea</taxon>
        <taxon>Mytilidae</taxon>
        <taxon>Mytilinae</taxon>
        <taxon>Mytilus</taxon>
    </lineage>
</organism>
<proteinExistence type="predicted"/>